<dbReference type="CDD" id="cd07035">
    <property type="entry name" value="TPP_PYR_POX_like"/>
    <property type="match status" value="1"/>
</dbReference>
<evidence type="ECO:0000256" key="10">
    <source>
        <dbReference type="ARBA" id="ARBA00023304"/>
    </source>
</evidence>
<dbReference type="InterPro" id="IPR012000">
    <property type="entry name" value="Thiamin_PyroP_enz_cen_dom"/>
</dbReference>
<keyword evidence="5 11" id="KW-0028">Amino-acid biosynthesis</keyword>
<dbReference type="Gene3D" id="3.40.50.1220">
    <property type="entry name" value="TPP-binding domain"/>
    <property type="match status" value="1"/>
</dbReference>
<keyword evidence="9 11" id="KW-0786">Thiamine pyrophosphate</keyword>
<dbReference type="CDD" id="cd02015">
    <property type="entry name" value="TPP_AHAS"/>
    <property type="match status" value="1"/>
</dbReference>
<evidence type="ECO:0000256" key="9">
    <source>
        <dbReference type="ARBA" id="ARBA00023052"/>
    </source>
</evidence>
<keyword evidence="10 11" id="KW-0100">Branched-chain amino acid biosynthesis</keyword>
<dbReference type="Pfam" id="PF02776">
    <property type="entry name" value="TPP_enzyme_N"/>
    <property type="match status" value="1"/>
</dbReference>
<comment type="pathway">
    <text evidence="1 11">Amino-acid biosynthesis; L-isoleucine biosynthesis; L-isoleucine from 2-oxobutanoate: step 1/4.</text>
</comment>
<dbReference type="Pfam" id="PF02775">
    <property type="entry name" value="TPP_enzyme_C"/>
    <property type="match status" value="1"/>
</dbReference>
<dbReference type="InterPro" id="IPR012001">
    <property type="entry name" value="Thiamin_PyroP_enz_TPP-bd_dom"/>
</dbReference>
<dbReference type="Gene3D" id="3.40.50.970">
    <property type="match status" value="2"/>
</dbReference>
<dbReference type="GO" id="GO:0050660">
    <property type="term" value="F:flavin adenine dinucleotide binding"/>
    <property type="evidence" value="ECO:0007669"/>
    <property type="project" value="InterPro"/>
</dbReference>
<evidence type="ECO:0000256" key="1">
    <source>
        <dbReference type="ARBA" id="ARBA00004974"/>
    </source>
</evidence>
<evidence type="ECO:0000256" key="6">
    <source>
        <dbReference type="ARBA" id="ARBA00022679"/>
    </source>
</evidence>
<evidence type="ECO:0000256" key="3">
    <source>
        <dbReference type="ARBA" id="ARBA00007812"/>
    </source>
</evidence>
<evidence type="ECO:0000256" key="11">
    <source>
        <dbReference type="RuleBase" id="RU003591"/>
    </source>
</evidence>
<evidence type="ECO:0000256" key="4">
    <source>
        <dbReference type="ARBA" id="ARBA00013145"/>
    </source>
</evidence>
<dbReference type="PANTHER" id="PTHR18968:SF13">
    <property type="entry name" value="ACETOLACTATE SYNTHASE CATALYTIC SUBUNIT, MITOCHONDRIAL"/>
    <property type="match status" value="1"/>
</dbReference>
<dbReference type="InterPro" id="IPR029035">
    <property type="entry name" value="DHS-like_NAD/FAD-binding_dom"/>
</dbReference>
<dbReference type="EC" id="2.2.1.6" evidence="4 11"/>
<evidence type="ECO:0000313" key="16">
    <source>
        <dbReference type="Proteomes" id="UP000255233"/>
    </source>
</evidence>
<proteinExistence type="inferred from homology"/>
<dbReference type="EMBL" id="UGVL01000001">
    <property type="protein sequence ID" value="SUE34666.1"/>
    <property type="molecule type" value="Genomic_DNA"/>
</dbReference>
<evidence type="ECO:0000256" key="5">
    <source>
        <dbReference type="ARBA" id="ARBA00022605"/>
    </source>
</evidence>
<dbReference type="RefSeq" id="WP_037291841.1">
    <property type="nucleotide sequence ID" value="NZ_UGVL01000001.1"/>
</dbReference>
<dbReference type="SUPFAM" id="SSF52467">
    <property type="entry name" value="DHS-like NAD/FAD-binding domain"/>
    <property type="match status" value="1"/>
</dbReference>
<dbReference type="InterPro" id="IPR045229">
    <property type="entry name" value="TPP_enz"/>
</dbReference>
<dbReference type="NCBIfam" id="TIGR00118">
    <property type="entry name" value="acolac_lg"/>
    <property type="match status" value="1"/>
</dbReference>
<evidence type="ECO:0000259" key="12">
    <source>
        <dbReference type="Pfam" id="PF00205"/>
    </source>
</evidence>
<dbReference type="GO" id="GO:0000287">
    <property type="term" value="F:magnesium ion binding"/>
    <property type="evidence" value="ECO:0007669"/>
    <property type="project" value="UniProtKB-UniRule"/>
</dbReference>
<dbReference type="InterPro" id="IPR012846">
    <property type="entry name" value="Acetolactate_synth_lsu"/>
</dbReference>
<comment type="cofactor">
    <cofactor evidence="11">
        <name>thiamine diphosphate</name>
        <dbReference type="ChEBI" id="CHEBI:58937"/>
    </cofactor>
    <text evidence="11">Binds 1 thiamine pyrophosphate per subunit.</text>
</comment>
<dbReference type="FunFam" id="3.40.50.970:FF:000007">
    <property type="entry name" value="Acetolactate synthase"/>
    <property type="match status" value="1"/>
</dbReference>
<sequence>MKYTEKQNITGAEALLASLINQGVETVFGYPGGSITPVYDRLQDYPELRHLLTRHEQGAVHAAQGYARVSNRTGVCMATSGPGATNLLTGIADAMLDSTPIVCISAQVPSTALGTDFFQEADMINMTVPITKWNYQITRFEEMVPTIAKAFYIARAGRPGPVYIEVTKDALLSRGDYKWTPCTGIRSYNPVPAVDPQAAADALALINEAERPLILVGNGVKISGAEEAVIRLAEAGNIPVASTLMGLSCIPSDHPLYIGMVGMHGNVAGNLMTQEADLLIAVGMRFSDRVTGNLKTYAPKARVIHIEIDPVEINKNVRTDLPIVADARAAVEAILDAGPVTNKPRAEWFAKAAMHAETEQEKVIDRQLRPKRDELTMGEAVAAVALESGGEAVVVTDVGQHQMMAARYSTYKHTRSLVTSGGLGTMGYGLPAAIGAKVALEENPATAGRDVVVFLGDGGFQMTMQELGTMIHWGIPVKVVVLDNSFLGMVRQWQQLFMEKRYNATELVNPDFVKIAEAYGIPARRVARRDELQEAVRTMLRSDGPYFLEVIVGKEDNVFPMVPGGASLNDLLYCE</sequence>
<keyword evidence="6 11" id="KW-0808">Transferase</keyword>
<dbReference type="AlphaFoldDB" id="A0A379MTC2"/>
<dbReference type="GO" id="GO:0005948">
    <property type="term" value="C:acetolactate synthase complex"/>
    <property type="evidence" value="ECO:0007669"/>
    <property type="project" value="TreeGrafter"/>
</dbReference>
<reference evidence="15 16" key="1">
    <citation type="submission" date="2018-06" db="EMBL/GenBank/DDBJ databases">
        <authorList>
            <consortium name="Pathogen Informatics"/>
            <person name="Doyle S."/>
        </authorList>
    </citation>
    <scope>NUCLEOTIDE SEQUENCE [LARGE SCALE GENOMIC DNA]</scope>
    <source>
        <strain evidence="15 16">NCTC11190</strain>
    </source>
</reference>
<dbReference type="GO" id="GO:0003984">
    <property type="term" value="F:acetolactate synthase activity"/>
    <property type="evidence" value="ECO:0007669"/>
    <property type="project" value="UniProtKB-EC"/>
</dbReference>
<dbReference type="Pfam" id="PF00205">
    <property type="entry name" value="TPP_enzyme_M"/>
    <property type="match status" value="1"/>
</dbReference>
<dbReference type="STRING" id="880526.GCA_000427365_01920"/>
<dbReference type="InterPro" id="IPR011766">
    <property type="entry name" value="TPP_enzyme_TPP-bd"/>
</dbReference>
<dbReference type="Proteomes" id="UP000255233">
    <property type="component" value="Unassembled WGS sequence"/>
</dbReference>
<dbReference type="SUPFAM" id="SSF52518">
    <property type="entry name" value="Thiamin diphosphate-binding fold (THDP-binding)"/>
    <property type="match status" value="2"/>
</dbReference>
<comment type="cofactor">
    <cofactor evidence="11">
        <name>Mg(2+)</name>
        <dbReference type="ChEBI" id="CHEBI:18420"/>
    </cofactor>
    <text evidence="11">Binds 1 Mg(2+) ion per subunit.</text>
</comment>
<keyword evidence="16" id="KW-1185">Reference proteome</keyword>
<dbReference type="UniPathway" id="UPA00047">
    <property type="reaction ID" value="UER00055"/>
</dbReference>
<evidence type="ECO:0000259" key="13">
    <source>
        <dbReference type="Pfam" id="PF02775"/>
    </source>
</evidence>
<dbReference type="GO" id="GO:0009097">
    <property type="term" value="P:isoleucine biosynthetic process"/>
    <property type="evidence" value="ECO:0007669"/>
    <property type="project" value="UniProtKB-UniPathway"/>
</dbReference>
<dbReference type="InterPro" id="IPR039368">
    <property type="entry name" value="AHAS_TPP"/>
</dbReference>
<evidence type="ECO:0000256" key="7">
    <source>
        <dbReference type="ARBA" id="ARBA00022723"/>
    </source>
</evidence>
<evidence type="ECO:0000313" key="15">
    <source>
        <dbReference type="EMBL" id="SUE34666.1"/>
    </source>
</evidence>
<dbReference type="GO" id="GO:0030976">
    <property type="term" value="F:thiamine pyrophosphate binding"/>
    <property type="evidence" value="ECO:0007669"/>
    <property type="project" value="UniProtKB-UniRule"/>
</dbReference>
<gene>
    <name evidence="15" type="primary">ilvB</name>
    <name evidence="15" type="ORF">NCTC11190_01899</name>
</gene>
<keyword evidence="7 11" id="KW-0479">Metal-binding</keyword>
<feature type="domain" description="Thiamine pyrophosphate enzyme central" evidence="12">
    <location>
        <begin position="200"/>
        <end position="334"/>
    </location>
</feature>
<protein>
    <recommendedName>
        <fullName evidence="4 11">Acetolactate synthase</fullName>
        <ecNumber evidence="4 11">2.2.1.6</ecNumber>
    </recommendedName>
</protein>
<accession>A0A379MTC2</accession>
<evidence type="ECO:0000256" key="8">
    <source>
        <dbReference type="ARBA" id="ARBA00022842"/>
    </source>
</evidence>
<name>A0A379MTC2_9BACT</name>
<feature type="domain" description="Thiamine pyrophosphate enzyme N-terminal TPP-binding" evidence="14">
    <location>
        <begin position="10"/>
        <end position="124"/>
    </location>
</feature>
<comment type="catalytic activity">
    <reaction evidence="11">
        <text>2 pyruvate + H(+) = (2S)-2-acetolactate + CO2</text>
        <dbReference type="Rhea" id="RHEA:25249"/>
        <dbReference type="ChEBI" id="CHEBI:15361"/>
        <dbReference type="ChEBI" id="CHEBI:15378"/>
        <dbReference type="ChEBI" id="CHEBI:16526"/>
        <dbReference type="ChEBI" id="CHEBI:58476"/>
        <dbReference type="EC" id="2.2.1.6"/>
    </reaction>
</comment>
<evidence type="ECO:0000256" key="2">
    <source>
        <dbReference type="ARBA" id="ARBA00005025"/>
    </source>
</evidence>
<keyword evidence="8 11" id="KW-0460">Magnesium</keyword>
<dbReference type="PANTHER" id="PTHR18968">
    <property type="entry name" value="THIAMINE PYROPHOSPHATE ENZYMES"/>
    <property type="match status" value="1"/>
</dbReference>
<dbReference type="UniPathway" id="UPA00049">
    <property type="reaction ID" value="UER00059"/>
</dbReference>
<dbReference type="FunFam" id="3.40.50.1220:FF:000008">
    <property type="entry name" value="Acetolactate synthase"/>
    <property type="match status" value="1"/>
</dbReference>
<dbReference type="InterPro" id="IPR029061">
    <property type="entry name" value="THDP-binding"/>
</dbReference>
<evidence type="ECO:0000259" key="14">
    <source>
        <dbReference type="Pfam" id="PF02776"/>
    </source>
</evidence>
<feature type="domain" description="Thiamine pyrophosphate enzyme TPP-binding" evidence="13">
    <location>
        <begin position="397"/>
        <end position="550"/>
    </location>
</feature>
<dbReference type="OrthoDB" id="4494979at2"/>
<comment type="pathway">
    <text evidence="2 11">Amino-acid biosynthesis; L-valine biosynthesis; L-valine from pyruvate: step 1/4.</text>
</comment>
<comment type="similarity">
    <text evidence="3 11">Belongs to the TPP enzyme family.</text>
</comment>
<organism evidence="15 16">
    <name type="scientific">Rikenella microfusus</name>
    <dbReference type="NCBI Taxonomy" id="28139"/>
    <lineage>
        <taxon>Bacteria</taxon>
        <taxon>Pseudomonadati</taxon>
        <taxon>Bacteroidota</taxon>
        <taxon>Bacteroidia</taxon>
        <taxon>Bacteroidales</taxon>
        <taxon>Rikenellaceae</taxon>
        <taxon>Rikenella</taxon>
    </lineage>
</organism>
<dbReference type="GO" id="GO:0009099">
    <property type="term" value="P:L-valine biosynthetic process"/>
    <property type="evidence" value="ECO:0007669"/>
    <property type="project" value="UniProtKB-UniPathway"/>
</dbReference>